<dbReference type="Gene3D" id="3.40.50.300">
    <property type="entry name" value="P-loop containing nucleotide triphosphate hydrolases"/>
    <property type="match status" value="1"/>
</dbReference>
<dbReference type="SUPFAM" id="SSF52540">
    <property type="entry name" value="P-loop containing nucleoside triphosphate hydrolases"/>
    <property type="match status" value="1"/>
</dbReference>
<dbReference type="CDD" id="cd02042">
    <property type="entry name" value="ParAB_family"/>
    <property type="match status" value="1"/>
</dbReference>
<dbReference type="RefSeq" id="WP_165033894.1">
    <property type="nucleotide sequence ID" value="NZ_JAAKZF010000106.1"/>
</dbReference>
<dbReference type="InterPro" id="IPR025669">
    <property type="entry name" value="AAA_dom"/>
</dbReference>
<dbReference type="AlphaFoldDB" id="A0A6G4WN64"/>
<evidence type="ECO:0000313" key="2">
    <source>
        <dbReference type="EMBL" id="NGO55540.1"/>
    </source>
</evidence>
<dbReference type="Proteomes" id="UP001642900">
    <property type="component" value="Unassembled WGS sequence"/>
</dbReference>
<protein>
    <submittedName>
        <fullName evidence="2">Plasmid partitioning protein RepA</fullName>
    </submittedName>
</protein>
<dbReference type="InterPro" id="IPR050678">
    <property type="entry name" value="DNA_Partitioning_ATPase"/>
</dbReference>
<gene>
    <name evidence="2" type="primary">repA</name>
    <name evidence="2" type="ORF">G6N73_31640</name>
</gene>
<dbReference type="NCBIfam" id="NF010443">
    <property type="entry name" value="PRK13869.1"/>
    <property type="match status" value="1"/>
</dbReference>
<keyword evidence="3" id="KW-1185">Reference proteome</keyword>
<comment type="caution">
    <text evidence="2">The sequence shown here is derived from an EMBL/GenBank/DDBJ whole genome shotgun (WGS) entry which is preliminary data.</text>
</comment>
<evidence type="ECO:0000259" key="1">
    <source>
        <dbReference type="Pfam" id="PF13614"/>
    </source>
</evidence>
<dbReference type="NCBIfam" id="TIGR03453">
    <property type="entry name" value="partition_RepA"/>
    <property type="match status" value="1"/>
</dbReference>
<feature type="domain" description="AAA" evidence="1">
    <location>
        <begin position="118"/>
        <end position="295"/>
    </location>
</feature>
<proteinExistence type="predicted"/>
<accession>A0A6G4WN64</accession>
<dbReference type="InterPro" id="IPR027417">
    <property type="entry name" value="P-loop_NTPase"/>
</dbReference>
<dbReference type="PANTHER" id="PTHR13696:SF52">
    <property type="entry name" value="PARA FAMILY PROTEIN CT_582"/>
    <property type="match status" value="1"/>
</dbReference>
<evidence type="ECO:0000313" key="3">
    <source>
        <dbReference type="Proteomes" id="UP001642900"/>
    </source>
</evidence>
<reference evidence="2 3" key="1">
    <citation type="submission" date="2020-02" db="EMBL/GenBank/DDBJ databases">
        <title>Genome sequence of strain CCNWXJ40-4.</title>
        <authorList>
            <person name="Gao J."/>
            <person name="Sun J."/>
        </authorList>
    </citation>
    <scope>NUCLEOTIDE SEQUENCE [LARGE SCALE GENOMIC DNA]</scope>
    <source>
        <strain evidence="2 3">CCNWXJ 40-4</strain>
    </source>
</reference>
<dbReference type="InterPro" id="IPR017818">
    <property type="entry name" value="Plasmid_partition_RepA"/>
</dbReference>
<dbReference type="EMBL" id="JAAKZF010000106">
    <property type="protein sequence ID" value="NGO55540.1"/>
    <property type="molecule type" value="Genomic_DNA"/>
</dbReference>
<name>A0A6G4WN64_9HYPH</name>
<sequence length="402" mass="44337">MQNQNVSTAVSSDARISHHARQLSMQLQLLRERLFPPSSQKMLKTFTSGEAAQLVGVSDGYLRQLSIDGKGPSPGVSQTGRRSYSLAQIHELRQYMAAIKPKDALTYLPWRQSGEKLQTIAVANFKGGSAKTTTSIYLAQYLALQGYRVLAVDLDPQASLSSMLGVQPEFDLAEGDTLYGAIRYDEKRRPLKEIIRKTYFAGLDLVPGNLELMEFEHETPTALMARKTSNYEIFFRRVGMALAEVEADYDIVVIDCPPQLGYLTLGAVCAATSLLITVHPQMVDVASMSQFLLMTSDLLSVVRNAGGDLNHDFIRYVITRHEPHDGPQAQIVALLRGLFGDEVLAATVLKSTAIADAGLTKQTLYEIERGQVRRSTFDRAIESLDAVNGEILDGIKKAWGRP</sequence>
<organism evidence="2 3">
    <name type="scientific">Allomesorhizobium camelthorni</name>
    <dbReference type="NCBI Taxonomy" id="475069"/>
    <lineage>
        <taxon>Bacteria</taxon>
        <taxon>Pseudomonadati</taxon>
        <taxon>Pseudomonadota</taxon>
        <taxon>Alphaproteobacteria</taxon>
        <taxon>Hyphomicrobiales</taxon>
        <taxon>Phyllobacteriaceae</taxon>
        <taxon>Allomesorhizobium</taxon>
    </lineage>
</organism>
<dbReference type="Pfam" id="PF13614">
    <property type="entry name" value="AAA_31"/>
    <property type="match status" value="1"/>
</dbReference>
<dbReference type="PANTHER" id="PTHR13696">
    <property type="entry name" value="P-LOOP CONTAINING NUCLEOSIDE TRIPHOSPHATE HYDROLASE"/>
    <property type="match status" value="1"/>
</dbReference>